<organism evidence="8 9">
    <name type="scientific">Rhynocoris fuscipes</name>
    <dbReference type="NCBI Taxonomy" id="488301"/>
    <lineage>
        <taxon>Eukaryota</taxon>
        <taxon>Metazoa</taxon>
        <taxon>Ecdysozoa</taxon>
        <taxon>Arthropoda</taxon>
        <taxon>Hexapoda</taxon>
        <taxon>Insecta</taxon>
        <taxon>Pterygota</taxon>
        <taxon>Neoptera</taxon>
        <taxon>Paraneoptera</taxon>
        <taxon>Hemiptera</taxon>
        <taxon>Heteroptera</taxon>
        <taxon>Panheteroptera</taxon>
        <taxon>Cimicomorpha</taxon>
        <taxon>Reduviidae</taxon>
        <taxon>Harpactorinae</taxon>
        <taxon>Harpactorini</taxon>
        <taxon>Rhynocoris</taxon>
    </lineage>
</organism>
<dbReference type="InterPro" id="IPR036526">
    <property type="entry name" value="C-N_Hydrolase_sf"/>
</dbReference>
<evidence type="ECO:0000256" key="6">
    <source>
        <dbReference type="ARBA" id="ARBA00048745"/>
    </source>
</evidence>
<dbReference type="GO" id="GO:0006541">
    <property type="term" value="P:glutamine metabolic process"/>
    <property type="evidence" value="ECO:0007669"/>
    <property type="project" value="TreeGrafter"/>
</dbReference>
<dbReference type="EC" id="3.5.1.3" evidence="4"/>
<dbReference type="PROSITE" id="PS50263">
    <property type="entry name" value="CN_HYDROLASE"/>
    <property type="match status" value="1"/>
</dbReference>
<dbReference type="PANTHER" id="PTHR23088:SF30">
    <property type="entry name" value="OMEGA-AMIDASE NIT2"/>
    <property type="match status" value="1"/>
</dbReference>
<dbReference type="AlphaFoldDB" id="A0AAW1CL24"/>
<name>A0AAW1CL24_9HEMI</name>
<dbReference type="Gene3D" id="3.60.110.10">
    <property type="entry name" value="Carbon-nitrogen hydrolase"/>
    <property type="match status" value="1"/>
</dbReference>
<comment type="caution">
    <text evidence="8">The sequence shown here is derived from an EMBL/GenBank/DDBJ whole genome shotgun (WGS) entry which is preliminary data.</text>
</comment>
<feature type="domain" description="CN hydrolase" evidence="7">
    <location>
        <begin position="9"/>
        <end position="254"/>
    </location>
</feature>
<evidence type="ECO:0000259" key="7">
    <source>
        <dbReference type="PROSITE" id="PS50263"/>
    </source>
</evidence>
<evidence type="ECO:0000256" key="5">
    <source>
        <dbReference type="ARBA" id="ARBA00041576"/>
    </source>
</evidence>
<dbReference type="EMBL" id="JAPXFL010000012">
    <property type="protein sequence ID" value="KAK9498398.1"/>
    <property type="molecule type" value="Genomic_DNA"/>
</dbReference>
<evidence type="ECO:0000313" key="8">
    <source>
        <dbReference type="EMBL" id="KAK9498398.1"/>
    </source>
</evidence>
<dbReference type="InterPro" id="IPR045254">
    <property type="entry name" value="Nit1/2_C-N_Hydrolase"/>
</dbReference>
<comment type="catalytic activity">
    <reaction evidence="3">
        <text>2-oxoglutaramate + H2O = 2-oxoglutarate + NH4(+)</text>
        <dbReference type="Rhea" id="RHEA:32963"/>
        <dbReference type="ChEBI" id="CHEBI:15377"/>
        <dbReference type="ChEBI" id="CHEBI:16769"/>
        <dbReference type="ChEBI" id="CHEBI:16810"/>
        <dbReference type="ChEBI" id="CHEBI:28938"/>
        <dbReference type="EC" id="3.5.1.3"/>
    </reaction>
    <physiologicalReaction direction="left-to-right" evidence="3">
        <dbReference type="Rhea" id="RHEA:32964"/>
    </physiologicalReaction>
</comment>
<gene>
    <name evidence="8" type="ORF">O3M35_003041</name>
</gene>
<evidence type="ECO:0000256" key="4">
    <source>
        <dbReference type="ARBA" id="ARBA00039118"/>
    </source>
</evidence>
<sequence>MSSSLRQCFKIALVQMKVGSDKGENLKRAANLISEAKQNGSNMVVLPECFNSPYGTNYFSKYAEAIPSGETCTTLSKAAKDNEVYLIGGSIPEVDNSKLYNTSTVWSPKGDLICKHRKVHLFDIDIPNGITFKESDTLTAGNSLTVFDTEYCKVGIGICYDLRFSEMASIYRKLGADLIVYPGAFNMTTGPLHWELLLRARAVDNQMYVAAVCGAQDPNASYKAWGHSMLVNPWGKILTQAEFDSTILYGDIDLKVCDEIRQQIPISFQKRNDLYDIISKSNL</sequence>
<dbReference type="GO" id="GO:0006528">
    <property type="term" value="P:asparagine metabolic process"/>
    <property type="evidence" value="ECO:0007669"/>
    <property type="project" value="TreeGrafter"/>
</dbReference>
<dbReference type="Pfam" id="PF00795">
    <property type="entry name" value="CN_hydrolase"/>
    <property type="match status" value="1"/>
</dbReference>
<dbReference type="FunFam" id="3.60.110.10:FF:000002">
    <property type="entry name" value="Nitrilase family member 2"/>
    <property type="match status" value="1"/>
</dbReference>
<dbReference type="GO" id="GO:0050152">
    <property type="term" value="F:omega-amidase activity"/>
    <property type="evidence" value="ECO:0007669"/>
    <property type="project" value="UniProtKB-EC"/>
</dbReference>
<reference evidence="8 9" key="1">
    <citation type="submission" date="2022-12" db="EMBL/GenBank/DDBJ databases">
        <title>Chromosome-level genome assembly of true bugs.</title>
        <authorList>
            <person name="Ma L."/>
            <person name="Li H."/>
        </authorList>
    </citation>
    <scope>NUCLEOTIDE SEQUENCE [LARGE SCALE GENOMIC DNA]</scope>
    <source>
        <strain evidence="8">Lab_2022b</strain>
    </source>
</reference>
<dbReference type="CDD" id="cd07572">
    <property type="entry name" value="nit"/>
    <property type="match status" value="1"/>
</dbReference>
<evidence type="ECO:0000256" key="2">
    <source>
        <dbReference type="ARBA" id="ARBA00022801"/>
    </source>
</evidence>
<dbReference type="Proteomes" id="UP001461498">
    <property type="component" value="Unassembled WGS sequence"/>
</dbReference>
<comment type="catalytic activity">
    <reaction evidence="6">
        <text>2-oxosuccinamate + H2O = oxaloacetate + NH4(+)</text>
        <dbReference type="Rhea" id="RHEA:59412"/>
        <dbReference type="ChEBI" id="CHEBI:15377"/>
        <dbReference type="ChEBI" id="CHEBI:16452"/>
        <dbReference type="ChEBI" id="CHEBI:28938"/>
        <dbReference type="ChEBI" id="CHEBI:57735"/>
        <dbReference type="EC" id="3.5.1.3"/>
    </reaction>
    <physiologicalReaction direction="left-to-right" evidence="6">
        <dbReference type="Rhea" id="RHEA:59413"/>
    </physiologicalReaction>
</comment>
<accession>A0AAW1CL24</accession>
<protein>
    <recommendedName>
        <fullName evidence="4">omega-amidase</fullName>
        <ecNumber evidence="4">3.5.1.3</ecNumber>
    </recommendedName>
    <alternativeName>
        <fullName evidence="5">Nitrilase homolog 2</fullName>
    </alternativeName>
</protein>
<dbReference type="GO" id="GO:0006107">
    <property type="term" value="P:oxaloacetate metabolic process"/>
    <property type="evidence" value="ECO:0007669"/>
    <property type="project" value="TreeGrafter"/>
</dbReference>
<dbReference type="PANTHER" id="PTHR23088">
    <property type="entry name" value="NITRILASE-RELATED"/>
    <property type="match status" value="1"/>
</dbReference>
<evidence type="ECO:0000256" key="3">
    <source>
        <dbReference type="ARBA" id="ARBA00036637"/>
    </source>
</evidence>
<comment type="similarity">
    <text evidence="1">Belongs to the carbon-nitrogen hydrolase superfamily. NIT1/NIT2 family.</text>
</comment>
<evidence type="ECO:0000313" key="9">
    <source>
        <dbReference type="Proteomes" id="UP001461498"/>
    </source>
</evidence>
<dbReference type="SUPFAM" id="SSF56317">
    <property type="entry name" value="Carbon-nitrogen hydrolase"/>
    <property type="match status" value="1"/>
</dbReference>
<proteinExistence type="inferred from homology"/>
<evidence type="ECO:0000256" key="1">
    <source>
        <dbReference type="ARBA" id="ARBA00010613"/>
    </source>
</evidence>
<dbReference type="InterPro" id="IPR003010">
    <property type="entry name" value="C-N_Hydrolase"/>
</dbReference>
<keyword evidence="9" id="KW-1185">Reference proteome</keyword>
<dbReference type="GO" id="GO:0005739">
    <property type="term" value="C:mitochondrion"/>
    <property type="evidence" value="ECO:0007669"/>
    <property type="project" value="TreeGrafter"/>
</dbReference>
<keyword evidence="2" id="KW-0378">Hydrolase</keyword>